<name>A0A504YUE2_FASGI</name>
<accession>A0A504YUE2</accession>
<comment type="function">
    <text evidence="4">Required for assembly of dynein regulatory complex (DRC) and inner dynein arm (IDA) complexes, which are responsible for ciliary beat regulation, thereby playing a central role in motility in cilia and flagella. Probably acts together with CCDC40 to form a molecular ruler that determines the 96 nanometer (nm) repeat length and arrangements of components in cilia and flagella. Not required for outer dynein arm complexes assembly.</text>
</comment>
<dbReference type="AlphaFoldDB" id="A0A504YUE2"/>
<dbReference type="GO" id="GO:0036159">
    <property type="term" value="P:inner dynein arm assembly"/>
    <property type="evidence" value="ECO:0007669"/>
    <property type="project" value="InterPro"/>
</dbReference>
<dbReference type="GO" id="GO:0005576">
    <property type="term" value="C:extracellular region"/>
    <property type="evidence" value="ECO:0007669"/>
    <property type="project" value="GOC"/>
</dbReference>
<dbReference type="GO" id="GO:0005930">
    <property type="term" value="C:axoneme"/>
    <property type="evidence" value="ECO:0007669"/>
    <property type="project" value="InterPro"/>
</dbReference>
<dbReference type="Pfam" id="PF24161">
    <property type="entry name" value="CCDC39"/>
    <property type="match status" value="1"/>
</dbReference>
<dbReference type="PANTHER" id="PTHR18962:SF0">
    <property type="entry name" value="COILED-COIL DOMAIN-CONTAINING PROTEIN 39"/>
    <property type="match status" value="1"/>
</dbReference>
<evidence type="ECO:0000313" key="7">
    <source>
        <dbReference type="Proteomes" id="UP000316759"/>
    </source>
</evidence>
<evidence type="ECO:0000256" key="3">
    <source>
        <dbReference type="ARBA" id="ARBA00023054"/>
    </source>
</evidence>
<organism evidence="6 7">
    <name type="scientific">Fasciola gigantica</name>
    <name type="common">Giant liver fluke</name>
    <dbReference type="NCBI Taxonomy" id="46835"/>
    <lineage>
        <taxon>Eukaryota</taxon>
        <taxon>Metazoa</taxon>
        <taxon>Spiralia</taxon>
        <taxon>Lophotrochozoa</taxon>
        <taxon>Platyhelminthes</taxon>
        <taxon>Trematoda</taxon>
        <taxon>Digenea</taxon>
        <taxon>Plagiorchiida</taxon>
        <taxon>Echinostomata</taxon>
        <taxon>Echinostomatoidea</taxon>
        <taxon>Fasciolidae</taxon>
        <taxon>Fasciola</taxon>
    </lineage>
</organism>
<dbReference type="GO" id="GO:0060287">
    <property type="term" value="P:epithelial cilium movement involved in determination of left/right asymmetry"/>
    <property type="evidence" value="ECO:0007669"/>
    <property type="project" value="TreeGrafter"/>
</dbReference>
<feature type="coiled-coil region" evidence="5">
    <location>
        <begin position="47"/>
        <end position="116"/>
    </location>
</feature>
<dbReference type="STRING" id="46835.A0A504YUE2"/>
<gene>
    <name evidence="6" type="ORF">FGIG_11929</name>
</gene>
<comment type="caution">
    <text evidence="6">The sequence shown here is derived from an EMBL/GenBank/DDBJ whole genome shotgun (WGS) entry which is preliminary data.</text>
</comment>
<evidence type="ECO:0000256" key="1">
    <source>
        <dbReference type="ARBA" id="ARBA00005805"/>
    </source>
</evidence>
<keyword evidence="3 5" id="KW-0175">Coiled coil</keyword>
<evidence type="ECO:0000256" key="5">
    <source>
        <dbReference type="SAM" id="Coils"/>
    </source>
</evidence>
<evidence type="ECO:0000256" key="4">
    <source>
        <dbReference type="ARBA" id="ARBA00045182"/>
    </source>
</evidence>
<sequence>MRLMVDEQEITLREREDFLRTQKEITNEAERRLVDTVNGIAKHKLELTESEMRRQNFLSELEALKRTVDKMASDLESMRTKISQLKKEKVQKAHKLEALRQQLNDLKERLTYVSQSKLTVEQLANEADASGRLIC</sequence>
<evidence type="ECO:0000313" key="6">
    <source>
        <dbReference type="EMBL" id="TPP61418.1"/>
    </source>
</evidence>
<evidence type="ECO:0000256" key="2">
    <source>
        <dbReference type="ARBA" id="ARBA00016725"/>
    </source>
</evidence>
<comment type="similarity">
    <text evidence="1">Belongs to the CCDC39 family.</text>
</comment>
<dbReference type="OrthoDB" id="10259720at2759"/>
<dbReference type="Gene3D" id="6.10.250.3110">
    <property type="match status" value="1"/>
</dbReference>
<protein>
    <recommendedName>
        <fullName evidence="2">Coiled-coil domain-containing protein 39</fullName>
    </recommendedName>
</protein>
<proteinExistence type="inferred from homology"/>
<dbReference type="EMBL" id="SUNJ01008187">
    <property type="protein sequence ID" value="TPP61418.1"/>
    <property type="molecule type" value="Genomic_DNA"/>
</dbReference>
<reference evidence="6 7" key="1">
    <citation type="submission" date="2019-04" db="EMBL/GenBank/DDBJ databases">
        <title>Annotation for the trematode Fasciola gigantica.</title>
        <authorList>
            <person name="Choi Y.-J."/>
        </authorList>
    </citation>
    <scope>NUCLEOTIDE SEQUENCE [LARGE SCALE GENOMIC DNA]</scope>
    <source>
        <strain evidence="6">Uganda_cow_1</strain>
    </source>
</reference>
<keyword evidence="7" id="KW-1185">Reference proteome</keyword>
<dbReference type="PANTHER" id="PTHR18962">
    <property type="entry name" value="COILED-COIL DOMAIN-CONTAINING PROTEIN 39"/>
    <property type="match status" value="1"/>
</dbReference>
<dbReference type="GO" id="GO:0060285">
    <property type="term" value="P:cilium-dependent cell motility"/>
    <property type="evidence" value="ECO:0007669"/>
    <property type="project" value="TreeGrafter"/>
</dbReference>
<dbReference type="InterPro" id="IPR033290">
    <property type="entry name" value="CCDC39"/>
</dbReference>
<dbReference type="Proteomes" id="UP000316759">
    <property type="component" value="Unassembled WGS sequence"/>
</dbReference>